<keyword evidence="1" id="KW-0812">Transmembrane</keyword>
<dbReference type="EMBL" id="BAABBO010000021">
    <property type="protein sequence ID" value="GAA3977850.1"/>
    <property type="molecule type" value="Genomic_DNA"/>
</dbReference>
<feature type="transmembrane region" description="Helical" evidence="1">
    <location>
        <begin position="21"/>
        <end position="42"/>
    </location>
</feature>
<keyword evidence="1" id="KW-0472">Membrane</keyword>
<gene>
    <name evidence="2" type="ORF">GCM10022278_38240</name>
</gene>
<comment type="caution">
    <text evidence="2">The sequence shown here is derived from an EMBL/GenBank/DDBJ whole genome shotgun (WGS) entry which is preliminary data.</text>
</comment>
<feature type="transmembrane region" description="Helical" evidence="1">
    <location>
        <begin position="54"/>
        <end position="71"/>
    </location>
</feature>
<evidence type="ECO:0000313" key="3">
    <source>
        <dbReference type="Proteomes" id="UP001501337"/>
    </source>
</evidence>
<feature type="transmembrane region" description="Helical" evidence="1">
    <location>
        <begin position="109"/>
        <end position="131"/>
    </location>
</feature>
<keyword evidence="3" id="KW-1185">Reference proteome</keyword>
<proteinExistence type="predicted"/>
<evidence type="ECO:0000256" key="1">
    <source>
        <dbReference type="SAM" id="Phobius"/>
    </source>
</evidence>
<protein>
    <recommendedName>
        <fullName evidence="4">Holin-like protein</fullName>
    </recommendedName>
</protein>
<evidence type="ECO:0008006" key="4">
    <source>
        <dbReference type="Google" id="ProtNLM"/>
    </source>
</evidence>
<dbReference type="RefSeq" id="WP_344809415.1">
    <property type="nucleotide sequence ID" value="NZ_BAABBO010000021.1"/>
</dbReference>
<keyword evidence="1" id="KW-1133">Transmembrane helix</keyword>
<accession>A0ABP7Q844</accession>
<name>A0ABP7Q844_9GAMM</name>
<reference evidence="3" key="1">
    <citation type="journal article" date="2019" name="Int. J. Syst. Evol. Microbiol.">
        <title>The Global Catalogue of Microorganisms (GCM) 10K type strain sequencing project: providing services to taxonomists for standard genome sequencing and annotation.</title>
        <authorList>
            <consortium name="The Broad Institute Genomics Platform"/>
            <consortium name="The Broad Institute Genome Sequencing Center for Infectious Disease"/>
            <person name="Wu L."/>
            <person name="Ma J."/>
        </authorList>
    </citation>
    <scope>NUCLEOTIDE SEQUENCE [LARGE SCALE GENOMIC DNA]</scope>
    <source>
        <strain evidence="3">JCM 17555</strain>
    </source>
</reference>
<dbReference type="Proteomes" id="UP001501337">
    <property type="component" value="Unassembled WGS sequence"/>
</dbReference>
<organism evidence="2 3">
    <name type="scientific">Allohahella marinimesophila</name>
    <dbReference type="NCBI Taxonomy" id="1054972"/>
    <lineage>
        <taxon>Bacteria</taxon>
        <taxon>Pseudomonadati</taxon>
        <taxon>Pseudomonadota</taxon>
        <taxon>Gammaproteobacteria</taxon>
        <taxon>Oceanospirillales</taxon>
        <taxon>Hahellaceae</taxon>
        <taxon>Allohahella</taxon>
    </lineage>
</organism>
<evidence type="ECO:0000313" key="2">
    <source>
        <dbReference type="EMBL" id="GAA3977850.1"/>
    </source>
</evidence>
<sequence length="139" mass="14927">MNTISPSAEASASVEQFEEKISVLLLQILAYAVMLYPVAYLVGMVAGTSLDPNITWLISIVAAFVVSRVLFDPTKSSKLVRRALGFVITPFASHLSSVSSRTAQLERAVLTMVGFGGVTAALYTMTLLASFNGLMVRYS</sequence>